<accession>A0A6J2YVR0</accession>
<proteinExistence type="inferred from homology"/>
<dbReference type="Pfam" id="PF16420">
    <property type="entry name" value="ATG7_N"/>
    <property type="match status" value="1"/>
</dbReference>
<dbReference type="PANTHER" id="PTHR10953:SF3">
    <property type="entry name" value="UBIQUITIN-LIKE MODIFIER-ACTIVATING ENZYME ATG7"/>
    <property type="match status" value="1"/>
</dbReference>
<dbReference type="GO" id="GO:0000045">
    <property type="term" value="P:autophagosome assembly"/>
    <property type="evidence" value="ECO:0007669"/>
    <property type="project" value="TreeGrafter"/>
</dbReference>
<evidence type="ECO:0000256" key="6">
    <source>
        <dbReference type="ARBA" id="ARBA00022786"/>
    </source>
</evidence>
<organism evidence="13 14">
    <name type="scientific">Sitophilus oryzae</name>
    <name type="common">Rice weevil</name>
    <name type="synonym">Curculio oryzae</name>
    <dbReference type="NCBI Taxonomy" id="7048"/>
    <lineage>
        <taxon>Eukaryota</taxon>
        <taxon>Metazoa</taxon>
        <taxon>Ecdysozoa</taxon>
        <taxon>Arthropoda</taxon>
        <taxon>Hexapoda</taxon>
        <taxon>Insecta</taxon>
        <taxon>Pterygota</taxon>
        <taxon>Neoptera</taxon>
        <taxon>Endopterygota</taxon>
        <taxon>Coleoptera</taxon>
        <taxon>Polyphaga</taxon>
        <taxon>Cucujiformia</taxon>
        <taxon>Curculionidae</taxon>
        <taxon>Dryophthorinae</taxon>
        <taxon>Sitophilus</taxon>
    </lineage>
</organism>
<evidence type="ECO:0000313" key="13">
    <source>
        <dbReference type="Proteomes" id="UP000504635"/>
    </source>
</evidence>
<dbReference type="GO" id="GO:0000407">
    <property type="term" value="C:phagophore assembly site"/>
    <property type="evidence" value="ECO:0007669"/>
    <property type="project" value="UniProtKB-SubCell"/>
</dbReference>
<feature type="domain" description="Ubiquitin-like modifier-activating enzyme Atg7 N-terminal" evidence="12">
    <location>
        <begin position="5"/>
        <end position="310"/>
    </location>
</feature>
<dbReference type="InterPro" id="IPR006285">
    <property type="entry name" value="Atg7"/>
</dbReference>
<evidence type="ECO:0000256" key="4">
    <source>
        <dbReference type="ARBA" id="ARBA00022448"/>
    </source>
</evidence>
<evidence type="ECO:0000256" key="7">
    <source>
        <dbReference type="ARBA" id="ARBA00022927"/>
    </source>
</evidence>
<sequence length="683" mass="76704">MASKLSYVQAVSSVNPSFWNKLTEIKLNVDKLSESPRPVWGYFTLLSKTTVNQPLIELDSTSFNSDFNGQNMYVPFKGKVINKNTVEDFKECNKQDVINTEGKCLCENIVSGEAIKNPVLLNSFLLLTFADLKKYHYYYWFSFPVPSGLVLEKFSAKIISEEFNSDRLKQLYVAFQALDAMNKTYFIIENQNDKLLVHSLSSKLSELTAESTTDIYFAFFNISMDNKSIGSQLRNYAALILHHCPFLKGKTQKFVAVSVTRHGSEVGLDTSVIYNLLLPDVSTDKFDSWVGWEKNERDKMGPRVANMKNTLDPKIIAENSVYLNLKLMKWRIVPDINLEVTENAKCLLIGAGTLGCAVARCLLGWGVRNITFADNGYVSHSNPVRQSLYTYEDALSMKAKSEVAPKNLEKIFPGVNAKGVHICIPMPGHSVGESMLKQTVEAVQVLTDLIKDHDIIFLLTDSRESRWLPTLLGCYHKKIVINSALGFDSYLVMRHGCSSDTSNNPELVQDIEGYKIIDGDNLGCYFCNDVTAPGDSMKNRTLDQQCTVTRPGVAQIAGALAVELAVSILQHEKRIKAPAFYKISSKAEDLDPEIENQCILGLIPHSIRGFLSSFNQMLPATMKYDKCVACSDVILNEYKEKGIDFLLKVFDSSKHLEDVTKLTEMLADFDMDEILEFSDEEIE</sequence>
<reference evidence="14" key="1">
    <citation type="submission" date="2025-08" db="UniProtKB">
        <authorList>
            <consortium name="RefSeq"/>
        </authorList>
    </citation>
    <scope>IDENTIFICATION</scope>
    <source>
        <tissue evidence="14">Gonads</tissue>
    </source>
</reference>
<comment type="subunit">
    <text evidence="2 10">Homodimer.</text>
</comment>
<evidence type="ECO:0000256" key="2">
    <source>
        <dbReference type="ARBA" id="ARBA00011738"/>
    </source>
</evidence>
<dbReference type="Gene3D" id="3.40.50.720">
    <property type="entry name" value="NAD(P)-binding Rossmann-like Domain"/>
    <property type="match status" value="1"/>
</dbReference>
<dbReference type="RefSeq" id="XP_030766945.1">
    <property type="nucleotide sequence ID" value="XM_030911085.1"/>
</dbReference>
<name>A0A6J2YVR0_SITOR</name>
<dbReference type="InParanoid" id="A0A6J2YVR0"/>
<dbReference type="GO" id="GO:0019779">
    <property type="term" value="F:Atg8 activating enzyme activity"/>
    <property type="evidence" value="ECO:0007669"/>
    <property type="project" value="TreeGrafter"/>
</dbReference>
<keyword evidence="6 10" id="KW-0833">Ubl conjugation pathway</keyword>
<dbReference type="Proteomes" id="UP000504635">
    <property type="component" value="Unplaced"/>
</dbReference>
<evidence type="ECO:0000256" key="10">
    <source>
        <dbReference type="RuleBase" id="RU366022"/>
    </source>
</evidence>
<dbReference type="CDD" id="cd01486">
    <property type="entry name" value="Apg7"/>
    <property type="match status" value="1"/>
</dbReference>
<dbReference type="InterPro" id="IPR042522">
    <property type="entry name" value="Atg7_N_1"/>
</dbReference>
<dbReference type="Gene3D" id="3.40.140.100">
    <property type="entry name" value="Ubiquitin-like modifier-activating enzyme ATG7 C-terminal domain"/>
    <property type="match status" value="1"/>
</dbReference>
<dbReference type="GO" id="GO:0019778">
    <property type="term" value="F:Atg12 activating enzyme activity"/>
    <property type="evidence" value="ECO:0007669"/>
    <property type="project" value="TreeGrafter"/>
</dbReference>
<feature type="active site" description="Glycyl thioester intermediate" evidence="9">
    <location>
        <position position="546"/>
    </location>
</feature>
<dbReference type="InterPro" id="IPR035985">
    <property type="entry name" value="Ubiquitin-activating_enz"/>
</dbReference>
<keyword evidence="4 10" id="KW-0813">Transport</keyword>
<gene>
    <name evidence="14" type="primary">LOC115890761</name>
</gene>
<dbReference type="InterPro" id="IPR042523">
    <property type="entry name" value="Atg7_N_2"/>
</dbReference>
<dbReference type="FunCoup" id="A0A6J2YVR0">
    <property type="interactions" value="1025"/>
</dbReference>
<keyword evidence="8 10" id="KW-0072">Autophagy</keyword>
<dbReference type="GO" id="GO:0000422">
    <property type="term" value="P:autophagy of mitochondrion"/>
    <property type="evidence" value="ECO:0007669"/>
    <property type="project" value="TreeGrafter"/>
</dbReference>
<dbReference type="Gene3D" id="3.40.140.70">
    <property type="entry name" value="Ubiquitin-like modifier-activating enzyme ATG7 N-terminal domain"/>
    <property type="match status" value="1"/>
</dbReference>
<dbReference type="PANTHER" id="PTHR10953">
    <property type="entry name" value="UBIQUITIN-ACTIVATING ENZYME E1"/>
    <property type="match status" value="1"/>
</dbReference>
<evidence type="ECO:0000256" key="5">
    <source>
        <dbReference type="ARBA" id="ARBA00022490"/>
    </source>
</evidence>
<evidence type="ECO:0000256" key="8">
    <source>
        <dbReference type="ARBA" id="ARBA00023006"/>
    </source>
</evidence>
<dbReference type="GO" id="GO:0015031">
    <property type="term" value="P:protein transport"/>
    <property type="evidence" value="ECO:0007669"/>
    <property type="project" value="UniProtKB-UniRule"/>
</dbReference>
<dbReference type="Pfam" id="PF00899">
    <property type="entry name" value="ThiF"/>
    <property type="match status" value="1"/>
</dbReference>
<comment type="subcellular location">
    <subcellularLocation>
        <location evidence="10">Cytoplasm</location>
    </subcellularLocation>
    <subcellularLocation>
        <location evidence="10">Preautophagosomal structure</location>
    </subcellularLocation>
</comment>
<evidence type="ECO:0000259" key="12">
    <source>
        <dbReference type="Pfam" id="PF16420"/>
    </source>
</evidence>
<dbReference type="InterPro" id="IPR032197">
    <property type="entry name" value="Atg7_N"/>
</dbReference>
<evidence type="ECO:0000256" key="3">
    <source>
        <dbReference type="ARBA" id="ARBA00017647"/>
    </source>
</evidence>
<dbReference type="NCBIfam" id="TIGR01381">
    <property type="entry name" value="E1_like_apg7"/>
    <property type="match status" value="1"/>
</dbReference>
<dbReference type="GO" id="GO:0032446">
    <property type="term" value="P:protein modification by small protein conjugation"/>
    <property type="evidence" value="ECO:0007669"/>
    <property type="project" value="TreeGrafter"/>
</dbReference>
<dbReference type="SUPFAM" id="SSF69572">
    <property type="entry name" value="Activating enzymes of the ubiquitin-like proteins"/>
    <property type="match status" value="1"/>
</dbReference>
<dbReference type="InterPro" id="IPR000594">
    <property type="entry name" value="ThiF_NAD_FAD-bd"/>
</dbReference>
<dbReference type="GO" id="GO:0034727">
    <property type="term" value="P:piecemeal microautophagy of the nucleus"/>
    <property type="evidence" value="ECO:0007669"/>
    <property type="project" value="TreeGrafter"/>
</dbReference>
<dbReference type="GO" id="GO:0006995">
    <property type="term" value="P:cellular response to nitrogen starvation"/>
    <property type="evidence" value="ECO:0007669"/>
    <property type="project" value="TreeGrafter"/>
</dbReference>
<dbReference type="KEGG" id="soy:115890761"/>
<evidence type="ECO:0000256" key="1">
    <source>
        <dbReference type="ARBA" id="ARBA00010931"/>
    </source>
</evidence>
<keyword evidence="5 10" id="KW-0963">Cytoplasm</keyword>
<evidence type="ECO:0000256" key="9">
    <source>
        <dbReference type="PIRSR" id="PIRSR606285-1"/>
    </source>
</evidence>
<comment type="function">
    <text evidence="10">E1-like activating enzyme involved in the 2 ubiquitin-like systems required for autophagy.</text>
</comment>
<dbReference type="FunFam" id="3.40.50.720:FF:000395">
    <property type="entry name" value="ubiquitin-like modifier-activating enzyme ATG7"/>
    <property type="match status" value="1"/>
</dbReference>
<keyword evidence="7 10" id="KW-0653">Protein transport</keyword>
<feature type="domain" description="THIF-type NAD/FAD binding fold" evidence="11">
    <location>
        <begin position="328"/>
        <end position="586"/>
    </location>
</feature>
<evidence type="ECO:0000259" key="11">
    <source>
        <dbReference type="Pfam" id="PF00899"/>
    </source>
</evidence>
<comment type="similarity">
    <text evidence="1 10">Belongs to the ATG7 family.</text>
</comment>
<dbReference type="GeneID" id="115890761"/>
<dbReference type="OrthoDB" id="338614at2759"/>
<dbReference type="InterPro" id="IPR045886">
    <property type="entry name" value="ThiF/MoeB/HesA"/>
</dbReference>
<protein>
    <recommendedName>
        <fullName evidence="3 10">Ubiquitin-like modifier-activating enzyme ATG7</fullName>
    </recommendedName>
    <alternativeName>
        <fullName evidence="10">Autophagy-related protein 7</fullName>
    </alternativeName>
</protein>
<evidence type="ECO:0000313" key="14">
    <source>
        <dbReference type="RefSeq" id="XP_030766945.1"/>
    </source>
</evidence>
<dbReference type="FunFam" id="3.40.140.70:FF:000001">
    <property type="entry name" value="Ubiquitin-like modifier-activating enzyme atg7"/>
    <property type="match status" value="1"/>
</dbReference>
<keyword evidence="13" id="KW-1185">Reference proteome</keyword>
<dbReference type="AlphaFoldDB" id="A0A6J2YVR0"/>